<comment type="caution">
    <text evidence="9">The sequence shown here is derived from an EMBL/GenBank/DDBJ whole genome shotgun (WGS) entry which is preliminary data.</text>
</comment>
<protein>
    <recommendedName>
        <fullName evidence="7">Orotidine 5'-phosphate decarboxylase</fullName>
        <ecNumber evidence="7">4.1.1.23</ecNumber>
    </recommendedName>
    <alternativeName>
        <fullName evidence="7">OMP decarboxylase</fullName>
        <shortName evidence="7">OMPDCase</shortName>
        <shortName evidence="7">OMPdecase</shortName>
    </alternativeName>
</protein>
<dbReference type="GO" id="GO:0044205">
    <property type="term" value="P:'de novo' UMP biosynthetic process"/>
    <property type="evidence" value="ECO:0007669"/>
    <property type="project" value="UniProtKB-UniRule"/>
</dbReference>
<proteinExistence type="inferred from homology"/>
<dbReference type="InterPro" id="IPR011995">
    <property type="entry name" value="OMPdecase_type-2"/>
</dbReference>
<accession>A0AA43XIE7</accession>
<dbReference type="InterPro" id="IPR013785">
    <property type="entry name" value="Aldolase_TIM"/>
</dbReference>
<dbReference type="SMART" id="SM00934">
    <property type="entry name" value="OMPdecase"/>
    <property type="match status" value="1"/>
</dbReference>
<dbReference type="HAMAP" id="MF_01215">
    <property type="entry name" value="OMPdecase_type2"/>
    <property type="match status" value="1"/>
</dbReference>
<keyword evidence="3 7" id="KW-0210">Decarboxylase</keyword>
<feature type="active site" description="Proton donor" evidence="7">
    <location>
        <position position="105"/>
    </location>
</feature>
<evidence type="ECO:0000256" key="3">
    <source>
        <dbReference type="ARBA" id="ARBA00022793"/>
    </source>
</evidence>
<dbReference type="InterPro" id="IPR018089">
    <property type="entry name" value="OMPdecase_AS"/>
</dbReference>
<dbReference type="PROSITE" id="PS00156">
    <property type="entry name" value="OMPDECASE"/>
    <property type="match status" value="1"/>
</dbReference>
<dbReference type="InterPro" id="IPR011060">
    <property type="entry name" value="RibuloseP-bd_barrel"/>
</dbReference>
<dbReference type="NCBIfam" id="TIGR02127">
    <property type="entry name" value="pyrF_sub2"/>
    <property type="match status" value="1"/>
</dbReference>
<dbReference type="GO" id="GO:0006207">
    <property type="term" value="P:'de novo' pyrimidine nucleobase biosynthetic process"/>
    <property type="evidence" value="ECO:0007669"/>
    <property type="project" value="InterPro"/>
</dbReference>
<evidence type="ECO:0000256" key="6">
    <source>
        <dbReference type="ARBA" id="ARBA00049157"/>
    </source>
</evidence>
<evidence type="ECO:0000313" key="10">
    <source>
        <dbReference type="Proteomes" id="UP000449710"/>
    </source>
</evidence>
<comment type="pathway">
    <text evidence="1 7">Pyrimidine metabolism; UMP biosynthesis via de novo pathway; UMP from orotate: step 2/2.</text>
</comment>
<dbReference type="EC" id="4.1.1.23" evidence="7"/>
<comment type="similarity">
    <text evidence="2 7">Belongs to the OMP decarboxylase family. Type 2 subfamily.</text>
</comment>
<keyword evidence="10" id="KW-1185">Reference proteome</keyword>
<evidence type="ECO:0000256" key="2">
    <source>
        <dbReference type="ARBA" id="ARBA00008847"/>
    </source>
</evidence>
<dbReference type="CDD" id="cd04725">
    <property type="entry name" value="OMP_decarboxylase_like"/>
    <property type="match status" value="1"/>
</dbReference>
<organism evidence="9 10">
    <name type="scientific">Isachenkonia alkalipeptolytica</name>
    <dbReference type="NCBI Taxonomy" id="2565777"/>
    <lineage>
        <taxon>Bacteria</taxon>
        <taxon>Bacillati</taxon>
        <taxon>Bacillota</taxon>
        <taxon>Clostridia</taxon>
        <taxon>Eubacteriales</taxon>
        <taxon>Clostridiaceae</taxon>
        <taxon>Isachenkonia</taxon>
    </lineage>
</organism>
<sequence>MIDQLIDSIEKLQNPTVVGLDPRLGFIPGHIKEEAFDHHGKTLKGASKAFYQFNREIIDEIKDIVPAVKPQVAMYEQYGYEGIKAYMDTIEYAKDRGLIVIGDVKRGDIASTAKAYSDGHIGLADVEGEKIEVFKEDFITLSPYLGYDSIEPYVTDLNQRNKGLFILVKTSNPNSKEIQNLTVEGELLYERVAKLLKTWGEAAMGDLGYSRMGAVVGATHPEDAKRVRGILPNTFFLVPGYGAQGATAEDLIPNFNKGGKGAIINSSRGIIAAYKNEKYQKDFDSRDFAKAARAAALDMKKDLQRVMD</sequence>
<dbReference type="Gene3D" id="3.20.20.70">
    <property type="entry name" value="Aldolase class I"/>
    <property type="match status" value="1"/>
</dbReference>
<keyword evidence="4 7" id="KW-0665">Pyrimidine biosynthesis</keyword>
<evidence type="ECO:0000256" key="1">
    <source>
        <dbReference type="ARBA" id="ARBA00004861"/>
    </source>
</evidence>
<dbReference type="PANTHER" id="PTHR43375:SF1">
    <property type="entry name" value="OROTIDINE 5'-PHOSPHATE DECARBOXYLASE"/>
    <property type="match status" value="1"/>
</dbReference>
<evidence type="ECO:0000313" key="9">
    <source>
        <dbReference type="EMBL" id="NBG87393.1"/>
    </source>
</evidence>
<dbReference type="Pfam" id="PF00215">
    <property type="entry name" value="OMPdecase"/>
    <property type="match status" value="1"/>
</dbReference>
<gene>
    <name evidence="7 9" type="primary">pyrF</name>
    <name evidence="9" type="ORF">ISALK_02650</name>
</gene>
<dbReference type="InterPro" id="IPR001754">
    <property type="entry name" value="OMPdeCOase_dom"/>
</dbReference>
<feature type="domain" description="Orotidine 5'-phosphate decarboxylase" evidence="8">
    <location>
        <begin position="15"/>
        <end position="283"/>
    </location>
</feature>
<evidence type="ECO:0000256" key="7">
    <source>
        <dbReference type="HAMAP-Rule" id="MF_01215"/>
    </source>
</evidence>
<evidence type="ECO:0000256" key="5">
    <source>
        <dbReference type="ARBA" id="ARBA00023239"/>
    </source>
</evidence>
<reference evidence="9 10" key="1">
    <citation type="submission" date="2019-04" db="EMBL/GenBank/DDBJ databases">
        <title>Isachenkonia alkalipeptolytica gen. nov. sp. nov. a new anaerobic, alkiliphilic organothrophic bacterium capable to reduce synthesized ferrihydrite isolated from a soda lake.</title>
        <authorList>
            <person name="Toshchakov S.V."/>
            <person name="Zavarzina D.G."/>
            <person name="Zhilina T.N."/>
            <person name="Kostrikina N.A."/>
            <person name="Kublanov I.V."/>
        </authorList>
    </citation>
    <scope>NUCLEOTIDE SEQUENCE [LARGE SCALE GENOMIC DNA]</scope>
    <source>
        <strain evidence="9 10">Z-1701</strain>
    </source>
</reference>
<dbReference type="RefSeq" id="WP_160718754.1">
    <property type="nucleotide sequence ID" value="NZ_SUMG01000002.1"/>
</dbReference>
<name>A0AA43XIE7_9CLOT</name>
<dbReference type="AlphaFoldDB" id="A0AA43XIE7"/>
<dbReference type="Proteomes" id="UP000449710">
    <property type="component" value="Unassembled WGS sequence"/>
</dbReference>
<dbReference type="PANTHER" id="PTHR43375">
    <property type="entry name" value="OROTIDINE 5'-PHOSPHATE DECARBOXYLASE"/>
    <property type="match status" value="1"/>
</dbReference>
<dbReference type="GO" id="GO:0004590">
    <property type="term" value="F:orotidine-5'-phosphate decarboxylase activity"/>
    <property type="evidence" value="ECO:0007669"/>
    <property type="project" value="UniProtKB-UniRule"/>
</dbReference>
<evidence type="ECO:0000256" key="4">
    <source>
        <dbReference type="ARBA" id="ARBA00022975"/>
    </source>
</evidence>
<comment type="catalytic activity">
    <reaction evidence="6 7">
        <text>orotidine 5'-phosphate + H(+) = UMP + CO2</text>
        <dbReference type="Rhea" id="RHEA:11596"/>
        <dbReference type="ChEBI" id="CHEBI:15378"/>
        <dbReference type="ChEBI" id="CHEBI:16526"/>
        <dbReference type="ChEBI" id="CHEBI:57538"/>
        <dbReference type="ChEBI" id="CHEBI:57865"/>
        <dbReference type="EC" id="4.1.1.23"/>
    </reaction>
</comment>
<evidence type="ECO:0000259" key="8">
    <source>
        <dbReference type="SMART" id="SM00934"/>
    </source>
</evidence>
<dbReference type="EMBL" id="SUMG01000002">
    <property type="protein sequence ID" value="NBG87393.1"/>
    <property type="molecule type" value="Genomic_DNA"/>
</dbReference>
<dbReference type="SUPFAM" id="SSF51366">
    <property type="entry name" value="Ribulose-phoshate binding barrel"/>
    <property type="match status" value="1"/>
</dbReference>
<keyword evidence="5 7" id="KW-0456">Lyase</keyword>